<feature type="compositionally biased region" description="Acidic residues" evidence="1">
    <location>
        <begin position="292"/>
        <end position="301"/>
    </location>
</feature>
<feature type="compositionally biased region" description="Acidic residues" evidence="1">
    <location>
        <begin position="251"/>
        <end position="262"/>
    </location>
</feature>
<dbReference type="EMBL" id="BLLF01003055">
    <property type="protein sequence ID" value="GFH26205.1"/>
    <property type="molecule type" value="Genomic_DNA"/>
</dbReference>
<keyword evidence="4" id="KW-1185">Reference proteome</keyword>
<organism evidence="3 4">
    <name type="scientific">Haematococcus lacustris</name>
    <name type="common">Green alga</name>
    <name type="synonym">Haematococcus pluvialis</name>
    <dbReference type="NCBI Taxonomy" id="44745"/>
    <lineage>
        <taxon>Eukaryota</taxon>
        <taxon>Viridiplantae</taxon>
        <taxon>Chlorophyta</taxon>
        <taxon>core chlorophytes</taxon>
        <taxon>Chlorophyceae</taxon>
        <taxon>CS clade</taxon>
        <taxon>Chlamydomonadales</taxon>
        <taxon>Haematococcaceae</taxon>
        <taxon>Haematococcus</taxon>
    </lineage>
</organism>
<dbReference type="AlphaFoldDB" id="A0A699ZW66"/>
<evidence type="ECO:0000313" key="3">
    <source>
        <dbReference type="EMBL" id="GFH26205.1"/>
    </source>
</evidence>
<reference evidence="3 4" key="1">
    <citation type="submission" date="2020-02" db="EMBL/GenBank/DDBJ databases">
        <title>Draft genome sequence of Haematococcus lacustris strain NIES-144.</title>
        <authorList>
            <person name="Morimoto D."/>
            <person name="Nakagawa S."/>
            <person name="Yoshida T."/>
            <person name="Sawayama S."/>
        </authorList>
    </citation>
    <scope>NUCLEOTIDE SEQUENCE [LARGE SCALE GENOMIC DNA]</scope>
    <source>
        <strain evidence="3 4">NIES-144</strain>
    </source>
</reference>
<feature type="signal peptide" evidence="2">
    <location>
        <begin position="1"/>
        <end position="21"/>
    </location>
</feature>
<name>A0A699ZW66_HAELA</name>
<evidence type="ECO:0000313" key="4">
    <source>
        <dbReference type="Proteomes" id="UP000485058"/>
    </source>
</evidence>
<feature type="region of interest" description="Disordered" evidence="1">
    <location>
        <begin position="201"/>
        <end position="345"/>
    </location>
</feature>
<sequence length="345" mass="36071">MHTWRMYWLCCAGGLVRVLVGCPAAGSGLLPADTMLAGRCPIWAPAAWDHPMPTWSSLNRMMACATGMLMAADGTDAFEFHSIPHSALEPGQGPWAALGLKWLSHHNITLALLCGSGTLHNAPTLLLPQRPASAAALHHNHHHNISIANMRCQHWQPEATPTCPSTSSPLPLPSTPSWAHGSRAGCLPAMSATLRHAALAPNGLDHANPPKPTASSQGPMAAQNPSQAAQDGRGGNLATPPPPPLMLANPEEIELGDFDDADSGLTTQPTEGGGAASSAGRGVEKMMAANPEEIDLEDDAEGSQGGDEPAALVKGQGVPVEQGARDHTDVAMHAEDPMFQPMRLK</sequence>
<proteinExistence type="predicted"/>
<accession>A0A699ZW66</accession>
<feature type="compositionally biased region" description="Polar residues" evidence="1">
    <location>
        <begin position="213"/>
        <end position="229"/>
    </location>
</feature>
<dbReference type="Proteomes" id="UP000485058">
    <property type="component" value="Unassembled WGS sequence"/>
</dbReference>
<feature type="compositionally biased region" description="Basic and acidic residues" evidence="1">
    <location>
        <begin position="323"/>
        <end position="336"/>
    </location>
</feature>
<keyword evidence="2" id="KW-0732">Signal</keyword>
<protein>
    <submittedName>
        <fullName evidence="3">Uncharacterized protein</fullName>
    </submittedName>
</protein>
<gene>
    <name evidence="3" type="ORF">HaLaN_24312</name>
</gene>
<evidence type="ECO:0000256" key="1">
    <source>
        <dbReference type="SAM" id="MobiDB-lite"/>
    </source>
</evidence>
<evidence type="ECO:0000256" key="2">
    <source>
        <dbReference type="SAM" id="SignalP"/>
    </source>
</evidence>
<comment type="caution">
    <text evidence="3">The sequence shown here is derived from an EMBL/GenBank/DDBJ whole genome shotgun (WGS) entry which is preliminary data.</text>
</comment>
<feature type="chain" id="PRO_5025655799" evidence="2">
    <location>
        <begin position="22"/>
        <end position="345"/>
    </location>
</feature>